<keyword evidence="1 5" id="KW-0963">Cytoplasm</keyword>
<dbReference type="SMART" id="SM00228">
    <property type="entry name" value="PDZ"/>
    <property type="match status" value="1"/>
</dbReference>
<keyword evidence="3 5" id="KW-0819">tRNA processing</keyword>
<dbReference type="SUPFAM" id="SSF54285">
    <property type="entry name" value="MoaD/ThiS"/>
    <property type="match status" value="1"/>
</dbReference>
<dbReference type="InterPro" id="IPR051109">
    <property type="entry name" value="MAM_complex_regulator"/>
</dbReference>
<proteinExistence type="inferred from homology"/>
<protein>
    <recommendedName>
        <fullName evidence="5">Ubiquitin-related modifier 1 homolog</fullName>
    </recommendedName>
</protein>
<dbReference type="InterPro" id="IPR036034">
    <property type="entry name" value="PDZ_sf"/>
</dbReference>
<evidence type="ECO:0000313" key="10">
    <source>
        <dbReference type="WBParaSite" id="TCNE_0001759401-mRNA-1"/>
    </source>
</evidence>
<keyword evidence="2 5" id="KW-1017">Isopeptide bond</keyword>
<evidence type="ECO:0000256" key="3">
    <source>
        <dbReference type="ARBA" id="ARBA00022694"/>
    </source>
</evidence>
<dbReference type="GO" id="GO:0034227">
    <property type="term" value="P:tRNA thio-modification"/>
    <property type="evidence" value="ECO:0007669"/>
    <property type="project" value="UniProtKB-UniRule"/>
</dbReference>
<feature type="domain" description="PDZ" evidence="7">
    <location>
        <begin position="211"/>
        <end position="244"/>
    </location>
</feature>
<comment type="function">
    <text evidence="5">Acts as a sulfur carrier required for 2-thiolation of mcm(5)S(2)U at tRNA wobble positions of cytosolic tRNA(Lys), tRNA(Glu) and tRNA(Gln). Serves as sulfur donor in tRNA 2-thiolation reaction by being thiocarboxylated (-COSH) at its C-terminus by the MOCS3/UBA4 homolog. The sulfur is then transferred to tRNA to form 2-thiolation of mcm(5)S(2)U. Also acts as a ubiquitin-like protein (UBL) that is covalently conjugated via an isopeptide bond to lysine residues of target proteins. The thiocarboxylated form serves as substrate for conjugation and oxidative stress specifically induces the formation of UBL-protein conjugates.</text>
</comment>
<dbReference type="GO" id="GO:0032447">
    <property type="term" value="P:protein urmylation"/>
    <property type="evidence" value="ECO:0007669"/>
    <property type="project" value="UniProtKB-UniRule"/>
</dbReference>
<comment type="PTM">
    <text evidence="5">C-terminal thiocarboxylation occurs in 2 steps, it is first acyl-adenylated (-COAMP) via the hesA/moeB/thiF part of the MOCS3/UBA4 homolog, then thiocarboxylated (-COSH) via the rhodanese domain of the MOCS3/UBA4 homolog.</text>
</comment>
<comment type="caution">
    <text evidence="5">Lacks conserved residue(s) required for the propagation of feature annotation.</text>
</comment>
<dbReference type="PROSITE" id="PS50106">
    <property type="entry name" value="PDZ"/>
    <property type="match status" value="1"/>
</dbReference>
<dbReference type="InterPro" id="IPR001478">
    <property type="entry name" value="PDZ"/>
</dbReference>
<reference evidence="8 9" key="2">
    <citation type="submission" date="2018-11" db="EMBL/GenBank/DDBJ databases">
        <authorList>
            <consortium name="Pathogen Informatics"/>
        </authorList>
    </citation>
    <scope>NUCLEOTIDE SEQUENCE [LARGE SCALE GENOMIC DNA]</scope>
</reference>
<dbReference type="EMBL" id="UYWY01024587">
    <property type="protein sequence ID" value="VDM48914.1"/>
    <property type="molecule type" value="Genomic_DNA"/>
</dbReference>
<dbReference type="UniPathway" id="UPA00988"/>
<dbReference type="Pfam" id="PF02828">
    <property type="entry name" value="L27"/>
    <property type="match status" value="1"/>
</dbReference>
<dbReference type="InterPro" id="IPR016155">
    <property type="entry name" value="Mopterin_synth/thiamin_S_b"/>
</dbReference>
<dbReference type="InterPro" id="IPR015221">
    <property type="entry name" value="Urm1"/>
</dbReference>
<dbReference type="Gene3D" id="3.10.20.30">
    <property type="match status" value="1"/>
</dbReference>
<evidence type="ECO:0000259" key="7">
    <source>
        <dbReference type="PROSITE" id="PS50106"/>
    </source>
</evidence>
<dbReference type="Pfam" id="PF09138">
    <property type="entry name" value="Urm1"/>
    <property type="match status" value="1"/>
</dbReference>
<dbReference type="GO" id="GO:0002098">
    <property type="term" value="P:tRNA wobble uridine modification"/>
    <property type="evidence" value="ECO:0007669"/>
    <property type="project" value="UniProtKB-UniRule"/>
</dbReference>
<dbReference type="HAMAP" id="MF_03048">
    <property type="entry name" value="Urm1"/>
    <property type="match status" value="1"/>
</dbReference>
<dbReference type="Proteomes" id="UP000050794">
    <property type="component" value="Unassembled WGS sequence"/>
</dbReference>
<dbReference type="Gene3D" id="1.10.287.650">
    <property type="entry name" value="L27 domain"/>
    <property type="match status" value="1"/>
</dbReference>
<comment type="pathway">
    <text evidence="5 6">tRNA modification; 5-methoxycarbonylmethyl-2-thiouridine-tRNA biosynthesis.</text>
</comment>
<dbReference type="SUPFAM" id="SSF50156">
    <property type="entry name" value="PDZ domain-like"/>
    <property type="match status" value="1"/>
</dbReference>
<evidence type="ECO:0000313" key="9">
    <source>
        <dbReference type="Proteomes" id="UP000050794"/>
    </source>
</evidence>
<evidence type="ECO:0000313" key="8">
    <source>
        <dbReference type="EMBL" id="VDM48914.1"/>
    </source>
</evidence>
<dbReference type="SUPFAM" id="SSF101288">
    <property type="entry name" value="L27 domain"/>
    <property type="match status" value="1"/>
</dbReference>
<evidence type="ECO:0000256" key="2">
    <source>
        <dbReference type="ARBA" id="ARBA00022499"/>
    </source>
</evidence>
<dbReference type="InterPro" id="IPR014775">
    <property type="entry name" value="L27_C"/>
</dbReference>
<gene>
    <name evidence="8" type="ORF">TCNE_LOCUS17593</name>
</gene>
<reference evidence="10" key="1">
    <citation type="submission" date="2016-06" db="UniProtKB">
        <authorList>
            <consortium name="WormBaseParasite"/>
        </authorList>
    </citation>
    <scope>IDENTIFICATION</scope>
</reference>
<dbReference type="InterPro" id="IPR012675">
    <property type="entry name" value="Beta-grasp_dom_sf"/>
</dbReference>
<evidence type="ECO:0000256" key="4">
    <source>
        <dbReference type="ARBA" id="ARBA00022786"/>
    </source>
</evidence>
<dbReference type="InterPro" id="IPR036892">
    <property type="entry name" value="L27_dom_sf"/>
</dbReference>
<comment type="similarity">
    <text evidence="5 6">Belongs to the URM1 family.</text>
</comment>
<dbReference type="AlphaFoldDB" id="A0A183VA23"/>
<dbReference type="CDD" id="cd01764">
    <property type="entry name" value="Ubl_Urm1"/>
    <property type="match status" value="1"/>
</dbReference>
<organism evidence="9 10">
    <name type="scientific">Toxocara canis</name>
    <name type="common">Canine roundworm</name>
    <dbReference type="NCBI Taxonomy" id="6265"/>
    <lineage>
        <taxon>Eukaryota</taxon>
        <taxon>Metazoa</taxon>
        <taxon>Ecdysozoa</taxon>
        <taxon>Nematoda</taxon>
        <taxon>Chromadorea</taxon>
        <taxon>Rhabditida</taxon>
        <taxon>Spirurina</taxon>
        <taxon>Ascaridomorpha</taxon>
        <taxon>Ascaridoidea</taxon>
        <taxon>Toxocaridae</taxon>
        <taxon>Toxocara</taxon>
    </lineage>
</organism>
<keyword evidence="4 5" id="KW-0833">Ubl conjugation pathway</keyword>
<keyword evidence="9" id="KW-1185">Reference proteome</keyword>
<dbReference type="PANTHER" id="PTHR14063">
    <property type="entry name" value="PROTEIN LIN-7 HOMOLOG"/>
    <property type="match status" value="1"/>
</dbReference>
<name>A0A183VA23_TOXCA</name>
<dbReference type="WBParaSite" id="TCNE_0001759401-mRNA-1">
    <property type="protein sequence ID" value="TCNE_0001759401-mRNA-1"/>
    <property type="gene ID" value="TCNE_0001759401"/>
</dbReference>
<sequence length="305" mass="34147">MGVRQLKLEFCGGAEALFGQKRTHEVSVPANDSFLLSDLLCFIKENLIEDKERTNLLIERDTVRPGILVLVNDVDWELLGGLNAPVSDGDVYLQRDRGELLLKSSVDGKVMISRELIHPDLTIPEMSIYENRVDDPIYKLTFNKTGEITNPKLAALQKILQSDFFNSVREVFEHVYDTVSVDGPREVRASATAKATVAAFAAAEGHAHPRIVELPKTDQGLGFNVMGGKEQNSPIYISRIIPGGVNGVNVECECHEKAVELLKSARGTVKLVVRYTPKLLDEMERRFERQRRRANQHSPAPVFKR</sequence>
<accession>A0A183VA23</accession>
<dbReference type="GO" id="GO:0005829">
    <property type="term" value="C:cytosol"/>
    <property type="evidence" value="ECO:0007669"/>
    <property type="project" value="UniProtKB-UniRule"/>
</dbReference>
<dbReference type="Gene3D" id="2.30.42.10">
    <property type="match status" value="2"/>
</dbReference>
<evidence type="ECO:0000256" key="5">
    <source>
        <dbReference type="HAMAP-Rule" id="MF_03048"/>
    </source>
</evidence>
<evidence type="ECO:0000256" key="6">
    <source>
        <dbReference type="RuleBase" id="RU361182"/>
    </source>
</evidence>
<comment type="subcellular location">
    <subcellularLocation>
        <location evidence="5 6">Cytoplasm</location>
    </subcellularLocation>
</comment>
<evidence type="ECO:0000256" key="1">
    <source>
        <dbReference type="ARBA" id="ARBA00022490"/>
    </source>
</evidence>